<evidence type="ECO:0000313" key="1">
    <source>
        <dbReference type="EMBL" id="OXM54526.1"/>
    </source>
</evidence>
<protein>
    <submittedName>
        <fullName evidence="1">Uncharacterized protein</fullName>
    </submittedName>
</protein>
<name>A0A229S6I7_9PSEU</name>
<dbReference type="Proteomes" id="UP000215223">
    <property type="component" value="Unassembled WGS sequence"/>
</dbReference>
<gene>
    <name evidence="1" type="ORF">CFP71_19860</name>
</gene>
<proteinExistence type="predicted"/>
<reference evidence="1 2" key="1">
    <citation type="submission" date="2017-07" db="EMBL/GenBank/DDBJ databases">
        <title>Amycolatopsis thailandensis Genome sequencing and assembly.</title>
        <authorList>
            <person name="Kaur N."/>
            <person name="Mayilraj S."/>
        </authorList>
    </citation>
    <scope>NUCLEOTIDE SEQUENCE [LARGE SCALE GENOMIC DNA]</scope>
    <source>
        <strain evidence="1 2">JCM 16380</strain>
    </source>
</reference>
<sequence>MPVPDPSLSRDTTALIALLGVRAIKAVVNDGRWATEGVAQRKPSVATVSGRVSGLSWKESSRGKAKVT</sequence>
<dbReference type="AlphaFoldDB" id="A0A229S6I7"/>
<organism evidence="1 2">
    <name type="scientific">Amycolatopsis thailandensis</name>
    <dbReference type="NCBI Taxonomy" id="589330"/>
    <lineage>
        <taxon>Bacteria</taxon>
        <taxon>Bacillati</taxon>
        <taxon>Actinomycetota</taxon>
        <taxon>Actinomycetes</taxon>
        <taxon>Pseudonocardiales</taxon>
        <taxon>Pseudonocardiaceae</taxon>
        <taxon>Amycolatopsis</taxon>
    </lineage>
</organism>
<keyword evidence="2" id="KW-1185">Reference proteome</keyword>
<evidence type="ECO:0000313" key="2">
    <source>
        <dbReference type="Proteomes" id="UP000215223"/>
    </source>
</evidence>
<accession>A0A229S6I7</accession>
<dbReference type="EMBL" id="NMQT01000069">
    <property type="protein sequence ID" value="OXM54526.1"/>
    <property type="molecule type" value="Genomic_DNA"/>
</dbReference>
<comment type="caution">
    <text evidence="1">The sequence shown here is derived from an EMBL/GenBank/DDBJ whole genome shotgun (WGS) entry which is preliminary data.</text>
</comment>